<protein>
    <submittedName>
        <fullName evidence="7">Uncharacterized protein</fullName>
    </submittedName>
</protein>
<feature type="signal peptide" evidence="4">
    <location>
        <begin position="1"/>
        <end position="25"/>
    </location>
</feature>
<dbReference type="InterPro" id="IPR036779">
    <property type="entry name" value="LysM_dom_sf"/>
</dbReference>
<feature type="chain" id="PRO_5042902487" evidence="4">
    <location>
        <begin position="26"/>
        <end position="680"/>
    </location>
</feature>
<dbReference type="InterPro" id="IPR018392">
    <property type="entry name" value="LysM"/>
</dbReference>
<evidence type="ECO:0000256" key="2">
    <source>
        <dbReference type="ARBA" id="ARBA00023026"/>
    </source>
</evidence>
<evidence type="ECO:0000259" key="5">
    <source>
        <dbReference type="PROSITE" id="PS51212"/>
    </source>
</evidence>
<dbReference type="PROSITE" id="PS51212">
    <property type="entry name" value="WSC"/>
    <property type="match status" value="1"/>
</dbReference>
<evidence type="ECO:0000313" key="7">
    <source>
        <dbReference type="EMBL" id="KAK3906119.1"/>
    </source>
</evidence>
<accession>A0AAN6MT74</accession>
<keyword evidence="8" id="KW-1185">Reference proteome</keyword>
<dbReference type="SMART" id="SM00321">
    <property type="entry name" value="WSC"/>
    <property type="match status" value="1"/>
</dbReference>
<feature type="domain" description="LysM" evidence="6">
    <location>
        <begin position="256"/>
        <end position="309"/>
    </location>
</feature>
<dbReference type="PROSITE" id="PS51782">
    <property type="entry name" value="LYSM"/>
    <property type="match status" value="1"/>
</dbReference>
<dbReference type="Proteomes" id="UP001303889">
    <property type="component" value="Unassembled WGS sequence"/>
</dbReference>
<dbReference type="Pfam" id="PF01476">
    <property type="entry name" value="LysM"/>
    <property type="match status" value="1"/>
</dbReference>
<evidence type="ECO:0000256" key="4">
    <source>
        <dbReference type="SAM" id="SignalP"/>
    </source>
</evidence>
<evidence type="ECO:0000256" key="3">
    <source>
        <dbReference type="ARBA" id="ARBA00044955"/>
    </source>
</evidence>
<keyword evidence="2" id="KW-0843">Virulence</keyword>
<dbReference type="GO" id="GO:0008061">
    <property type="term" value="F:chitin binding"/>
    <property type="evidence" value="ECO:0007669"/>
    <property type="project" value="UniProtKB-KW"/>
</dbReference>
<name>A0AAN6MT74_9PEZI</name>
<keyword evidence="4" id="KW-0732">Signal</keyword>
<evidence type="ECO:0000256" key="1">
    <source>
        <dbReference type="ARBA" id="ARBA00022669"/>
    </source>
</evidence>
<dbReference type="AlphaFoldDB" id="A0AAN6MT74"/>
<feature type="domain" description="WSC" evidence="5">
    <location>
        <begin position="576"/>
        <end position="670"/>
    </location>
</feature>
<proteinExistence type="inferred from homology"/>
<reference evidence="7" key="2">
    <citation type="submission" date="2023-05" db="EMBL/GenBank/DDBJ databases">
        <authorList>
            <consortium name="Lawrence Berkeley National Laboratory"/>
            <person name="Steindorff A."/>
            <person name="Hensen N."/>
            <person name="Bonometti L."/>
            <person name="Westerberg I."/>
            <person name="Brannstrom I.O."/>
            <person name="Guillou S."/>
            <person name="Cros-Aarteil S."/>
            <person name="Calhoun S."/>
            <person name="Haridas S."/>
            <person name="Kuo A."/>
            <person name="Mondo S."/>
            <person name="Pangilinan J."/>
            <person name="Riley R."/>
            <person name="Labutti K."/>
            <person name="Andreopoulos B."/>
            <person name="Lipzen A."/>
            <person name="Chen C."/>
            <person name="Yanf M."/>
            <person name="Daum C."/>
            <person name="Ng V."/>
            <person name="Clum A."/>
            <person name="Ohm R."/>
            <person name="Martin F."/>
            <person name="Silar P."/>
            <person name="Natvig D."/>
            <person name="Lalanne C."/>
            <person name="Gautier V."/>
            <person name="Ament-Velasquez S.L."/>
            <person name="Kruys A."/>
            <person name="Hutchinson M.I."/>
            <person name="Powell A.J."/>
            <person name="Barry K."/>
            <person name="Miller A.N."/>
            <person name="Grigoriev I.V."/>
            <person name="Debuchy R."/>
            <person name="Gladieux P."/>
            <person name="Thoren M.H."/>
            <person name="Johannesson H."/>
        </authorList>
    </citation>
    <scope>NUCLEOTIDE SEQUENCE</scope>
    <source>
        <strain evidence="7">CBS 103.79</strain>
    </source>
</reference>
<dbReference type="InterPro" id="IPR002889">
    <property type="entry name" value="WSC_carb-bd"/>
</dbReference>
<sequence>MRLALHQLPSLLLAIFSYAAQPLVALPHHHDDATHDATQRPLHLNADAPSLAGSNTAAADIKGYTLYTPEDLAADPFSEQCKTALTGTLACAAETKKWMSPGVRGTLDDAALQDEVCDAGCGASLAAWYRQVSASCVEYRWAEGAPLEMAGGYIWYGYNESCLTESQTGRYCSDVINEFSDSETLAEMPNSELCSECFTARVRMMQQSSYSVYNMVSWYQMALAAIQARCGLALPDDVPPPLIEVATPKPFCVSDEYYTITTGDTCNSIALAHSVSSADVVYAAIAAGAAVGTAVSDCSNLPTGLEMCIPLTCKTYSVKPGDFCMTISARAGIRDIALYNAWIDESCDNLHEANATLGHVVCLSPVGGAYVPGAATNTSGIPGGGLTASSPAAADPPSGATVAPHTRTPCGRWHVAEAGDTCAYITMAHSITLLLLWGMNPSVDVRTAGGCSASLVPGNAYCVSGVSPPAPIEPRALASRLMHFGCWTKPGDPSGVLPSVPWTDGSRWTLATCVKACAGDNLPLAGFDGGLDTCSCGDRVTPGSVRLSTSACADGGGGDGMSLYGLAAWGITLNVPSEPVGCFPDAALLAGADTPVTTGATDTMVSRCAMFCLPDYPFFGLSRGDTCRCGTGMAAGATPLDAAESCDAPCSGRDDITCGGEAATYIYASQIKVNAPDGES</sequence>
<evidence type="ECO:0000259" key="6">
    <source>
        <dbReference type="PROSITE" id="PS51782"/>
    </source>
</evidence>
<dbReference type="InterPro" id="IPR052210">
    <property type="entry name" value="LysM1-like"/>
</dbReference>
<comment type="similarity">
    <text evidence="3">Belongs to the secreted LysM effector family.</text>
</comment>
<dbReference type="Gene3D" id="3.10.350.10">
    <property type="entry name" value="LysM domain"/>
    <property type="match status" value="3"/>
</dbReference>
<dbReference type="EMBL" id="MU855336">
    <property type="protein sequence ID" value="KAK3906119.1"/>
    <property type="molecule type" value="Genomic_DNA"/>
</dbReference>
<dbReference type="PANTHER" id="PTHR34997">
    <property type="entry name" value="AM15"/>
    <property type="match status" value="1"/>
</dbReference>
<gene>
    <name evidence="7" type="ORF">C8A05DRAFT_12142</name>
</gene>
<organism evidence="7 8">
    <name type="scientific">Staphylotrichum tortipilum</name>
    <dbReference type="NCBI Taxonomy" id="2831512"/>
    <lineage>
        <taxon>Eukaryota</taxon>
        <taxon>Fungi</taxon>
        <taxon>Dikarya</taxon>
        <taxon>Ascomycota</taxon>
        <taxon>Pezizomycotina</taxon>
        <taxon>Sordariomycetes</taxon>
        <taxon>Sordariomycetidae</taxon>
        <taxon>Sordariales</taxon>
        <taxon>Chaetomiaceae</taxon>
        <taxon>Staphylotrichum</taxon>
    </lineage>
</organism>
<keyword evidence="1" id="KW-0147">Chitin-binding</keyword>
<reference evidence="7" key="1">
    <citation type="journal article" date="2023" name="Mol. Phylogenet. Evol.">
        <title>Genome-scale phylogeny and comparative genomics of the fungal order Sordariales.</title>
        <authorList>
            <person name="Hensen N."/>
            <person name="Bonometti L."/>
            <person name="Westerberg I."/>
            <person name="Brannstrom I.O."/>
            <person name="Guillou S."/>
            <person name="Cros-Aarteil S."/>
            <person name="Calhoun S."/>
            <person name="Haridas S."/>
            <person name="Kuo A."/>
            <person name="Mondo S."/>
            <person name="Pangilinan J."/>
            <person name="Riley R."/>
            <person name="LaButti K."/>
            <person name="Andreopoulos B."/>
            <person name="Lipzen A."/>
            <person name="Chen C."/>
            <person name="Yan M."/>
            <person name="Daum C."/>
            <person name="Ng V."/>
            <person name="Clum A."/>
            <person name="Steindorff A."/>
            <person name="Ohm R.A."/>
            <person name="Martin F."/>
            <person name="Silar P."/>
            <person name="Natvig D.O."/>
            <person name="Lalanne C."/>
            <person name="Gautier V."/>
            <person name="Ament-Velasquez S.L."/>
            <person name="Kruys A."/>
            <person name="Hutchinson M.I."/>
            <person name="Powell A.J."/>
            <person name="Barry K."/>
            <person name="Miller A.N."/>
            <person name="Grigoriev I.V."/>
            <person name="Debuchy R."/>
            <person name="Gladieux P."/>
            <person name="Hiltunen Thoren M."/>
            <person name="Johannesson H."/>
        </authorList>
    </citation>
    <scope>NUCLEOTIDE SEQUENCE</scope>
    <source>
        <strain evidence="7">CBS 103.79</strain>
    </source>
</reference>
<dbReference type="Pfam" id="PF01822">
    <property type="entry name" value="WSC"/>
    <property type="match status" value="1"/>
</dbReference>
<evidence type="ECO:0000313" key="8">
    <source>
        <dbReference type="Proteomes" id="UP001303889"/>
    </source>
</evidence>
<dbReference type="PANTHER" id="PTHR34997:SF16">
    <property type="entry name" value="LYSM DOMAIN-CONTAINING PROTEIN"/>
    <property type="match status" value="1"/>
</dbReference>
<comment type="caution">
    <text evidence="7">The sequence shown here is derived from an EMBL/GenBank/DDBJ whole genome shotgun (WGS) entry which is preliminary data.</text>
</comment>